<comment type="caution">
    <text evidence="1">The sequence shown here is derived from an EMBL/GenBank/DDBJ whole genome shotgun (WGS) entry which is preliminary data.</text>
</comment>
<dbReference type="EMBL" id="JAQQWK010000010">
    <property type="protein sequence ID" value="KAK8029787.1"/>
    <property type="molecule type" value="Genomic_DNA"/>
</dbReference>
<dbReference type="Proteomes" id="UP001444661">
    <property type="component" value="Unassembled WGS sequence"/>
</dbReference>
<accession>A0ABR1SFF4</accession>
<evidence type="ECO:0000313" key="2">
    <source>
        <dbReference type="Proteomes" id="UP001444661"/>
    </source>
</evidence>
<sequence length="250" mass="27585">MASAAEFALFPELPTEIRLPIAMEGGCTGRVRRPYPAARPGPQSHRHYQGASATLPPRVSCLPWSRSVAGSLFPVRLSVYHFTNWSWCWLDLFQYENSPDPIPHGRVSYDPSVGEIPVNMEHDYFLFALNWGHLRRYQLQPGSAKILGGQPLITLTSEGLAFTLDRGYPVGLPYHSRGPFVGSYITGEIPSPLIRAIRNPIAVVYGKPPGERADHPRHRLGALVHKAAGISTAPPGRRERLARSGRPVVA</sequence>
<keyword evidence="2" id="KW-1185">Reference proteome</keyword>
<protein>
    <submittedName>
        <fullName evidence="1">Uncharacterized protein</fullName>
    </submittedName>
</protein>
<evidence type="ECO:0000313" key="1">
    <source>
        <dbReference type="EMBL" id="KAK8029787.1"/>
    </source>
</evidence>
<reference evidence="1 2" key="1">
    <citation type="submission" date="2023-01" db="EMBL/GenBank/DDBJ databases">
        <title>Analysis of 21 Apiospora genomes using comparative genomics revels a genus with tremendous synthesis potential of carbohydrate active enzymes and secondary metabolites.</title>
        <authorList>
            <person name="Sorensen T."/>
        </authorList>
    </citation>
    <scope>NUCLEOTIDE SEQUENCE [LARGE SCALE GENOMIC DNA]</scope>
    <source>
        <strain evidence="1 2">CBS 33761</strain>
    </source>
</reference>
<name>A0ABR1SFF4_9PEZI</name>
<organism evidence="1 2">
    <name type="scientific">Apiospora rasikravindrae</name>
    <dbReference type="NCBI Taxonomy" id="990691"/>
    <lineage>
        <taxon>Eukaryota</taxon>
        <taxon>Fungi</taxon>
        <taxon>Dikarya</taxon>
        <taxon>Ascomycota</taxon>
        <taxon>Pezizomycotina</taxon>
        <taxon>Sordariomycetes</taxon>
        <taxon>Xylariomycetidae</taxon>
        <taxon>Amphisphaeriales</taxon>
        <taxon>Apiosporaceae</taxon>
        <taxon>Apiospora</taxon>
    </lineage>
</organism>
<proteinExistence type="predicted"/>
<gene>
    <name evidence="1" type="ORF">PG993_011078</name>
</gene>